<evidence type="ECO:0000259" key="6">
    <source>
        <dbReference type="Pfam" id="PF07980"/>
    </source>
</evidence>
<accession>A0A1I7J853</accession>
<keyword evidence="3" id="KW-0732">Signal</keyword>
<dbReference type="PROSITE" id="PS51257">
    <property type="entry name" value="PROKAR_LIPOPROTEIN"/>
    <property type="match status" value="1"/>
</dbReference>
<keyword evidence="9" id="KW-1185">Reference proteome</keyword>
<evidence type="ECO:0000256" key="4">
    <source>
        <dbReference type="ARBA" id="ARBA00023136"/>
    </source>
</evidence>
<evidence type="ECO:0000256" key="3">
    <source>
        <dbReference type="ARBA" id="ARBA00022729"/>
    </source>
</evidence>
<name>A0A1I7J853_9BACT</name>
<dbReference type="Pfam" id="PF07980">
    <property type="entry name" value="SusD_RagB"/>
    <property type="match status" value="1"/>
</dbReference>
<comment type="similarity">
    <text evidence="2">Belongs to the SusD family.</text>
</comment>
<dbReference type="GO" id="GO:0009279">
    <property type="term" value="C:cell outer membrane"/>
    <property type="evidence" value="ECO:0007669"/>
    <property type="project" value="UniProtKB-SubCell"/>
</dbReference>
<dbReference type="InterPro" id="IPR011990">
    <property type="entry name" value="TPR-like_helical_dom_sf"/>
</dbReference>
<evidence type="ECO:0000256" key="1">
    <source>
        <dbReference type="ARBA" id="ARBA00004442"/>
    </source>
</evidence>
<protein>
    <submittedName>
        <fullName evidence="8">SusD family protein</fullName>
    </submittedName>
</protein>
<keyword evidence="4" id="KW-0472">Membrane</keyword>
<evidence type="ECO:0000256" key="5">
    <source>
        <dbReference type="ARBA" id="ARBA00023237"/>
    </source>
</evidence>
<sequence>MKKVLYSSLATCMLLFSSCEKEYLEVQPTDAVSEQIVFTTTANAWAALNGIHRAMFMQYSNQDQAGHGSVMINMDMLGEDLVMTAAGNGWFNAAYQWQTHRNATAGTVYFTYRLYYKLIANANMIIANIDKVDGPAADKAAIKGQALAYRAWAHHQLVQIFAERYDASKGTNNQLGVPVMTSNTIEGQPRATVQDVYAQIVKDIDEAITLLPEGRNAKSHFNIQVAKGIKARVALTMQDWATAAKFANEARTGISLMSRADYMAGFNNVTNREWMWGSDQIADQTTYFYSFFAYMSPNFSSTNIRTNPKAINSQLYAKIADTDVRKQMWDPTPTAVKDADGKTTGFDVNGYIIPSNFSARPYMNRKFLADGGASSIGDVPYMRAAEMYLIEAEALARQAKYVDAALVLTTLVQSRDAAYVPVELTGQELIEEILVQRRIELWGEGFRFLDLKRTNSPLNRNGANHSATLTNNLFDMPAGDKQWQWLIPQDELNANKNPGMVQNPL</sequence>
<reference evidence="9" key="1">
    <citation type="submission" date="2016-10" db="EMBL/GenBank/DDBJ databases">
        <authorList>
            <person name="Varghese N."/>
        </authorList>
    </citation>
    <scope>NUCLEOTIDE SEQUENCE [LARGE SCALE GENOMIC DNA]</scope>
    <source>
        <strain evidence="9">DSM 18820</strain>
    </source>
</reference>
<feature type="domain" description="SusD-like N-terminal" evidence="7">
    <location>
        <begin position="82"/>
        <end position="235"/>
    </location>
</feature>
<dbReference type="Gene3D" id="1.25.40.390">
    <property type="match status" value="1"/>
</dbReference>
<dbReference type="EMBL" id="FPCA01000003">
    <property type="protein sequence ID" value="SFU81365.1"/>
    <property type="molecule type" value="Genomic_DNA"/>
</dbReference>
<dbReference type="Proteomes" id="UP000182491">
    <property type="component" value="Unassembled WGS sequence"/>
</dbReference>
<keyword evidence="5" id="KW-0998">Cell outer membrane</keyword>
<evidence type="ECO:0000256" key="2">
    <source>
        <dbReference type="ARBA" id="ARBA00006275"/>
    </source>
</evidence>
<dbReference type="Pfam" id="PF14322">
    <property type="entry name" value="SusD-like_3"/>
    <property type="match status" value="1"/>
</dbReference>
<evidence type="ECO:0000259" key="7">
    <source>
        <dbReference type="Pfam" id="PF14322"/>
    </source>
</evidence>
<comment type="subcellular location">
    <subcellularLocation>
        <location evidence="1">Cell outer membrane</location>
    </subcellularLocation>
</comment>
<dbReference type="SUPFAM" id="SSF48452">
    <property type="entry name" value="TPR-like"/>
    <property type="match status" value="1"/>
</dbReference>
<feature type="domain" description="RagB/SusD" evidence="6">
    <location>
        <begin position="354"/>
        <end position="504"/>
    </location>
</feature>
<gene>
    <name evidence="8" type="ORF">SAMN04487941_2579</name>
</gene>
<dbReference type="InterPro" id="IPR033985">
    <property type="entry name" value="SusD-like_N"/>
</dbReference>
<evidence type="ECO:0000313" key="8">
    <source>
        <dbReference type="EMBL" id="SFU81365.1"/>
    </source>
</evidence>
<proteinExistence type="inferred from homology"/>
<evidence type="ECO:0000313" key="9">
    <source>
        <dbReference type="Proteomes" id="UP000182491"/>
    </source>
</evidence>
<organism evidence="8 9">
    <name type="scientific">Pontibacter akesuensis</name>
    <dbReference type="NCBI Taxonomy" id="388950"/>
    <lineage>
        <taxon>Bacteria</taxon>
        <taxon>Pseudomonadati</taxon>
        <taxon>Bacteroidota</taxon>
        <taxon>Cytophagia</taxon>
        <taxon>Cytophagales</taxon>
        <taxon>Hymenobacteraceae</taxon>
        <taxon>Pontibacter</taxon>
    </lineage>
</organism>
<dbReference type="AlphaFoldDB" id="A0A1I7J853"/>
<dbReference type="RefSeq" id="WP_068838406.1">
    <property type="nucleotide sequence ID" value="NZ_BMXC01000003.1"/>
</dbReference>
<dbReference type="STRING" id="388950.GCA_001611675_02486"/>
<dbReference type="OrthoDB" id="1100079at2"/>
<dbReference type="InterPro" id="IPR012944">
    <property type="entry name" value="SusD_RagB_dom"/>
</dbReference>